<gene>
    <name evidence="2" type="ORF">ABH943_007989</name>
</gene>
<evidence type="ECO:0000256" key="1">
    <source>
        <dbReference type="SAM" id="Phobius"/>
    </source>
</evidence>
<reference evidence="2 3" key="1">
    <citation type="submission" date="2024-11" db="EMBL/GenBank/DDBJ databases">
        <title>Using genomics to understand microbial adaptation to soil warming.</title>
        <authorList>
            <person name="Deangelis K.M. PhD."/>
        </authorList>
    </citation>
    <scope>NUCLEOTIDE SEQUENCE [LARGE SCALE GENOMIC DNA]</scope>
    <source>
        <strain evidence="2 3">GAS97</strain>
    </source>
</reference>
<proteinExistence type="predicted"/>
<dbReference type="EMBL" id="JBIYDN010000041">
    <property type="protein sequence ID" value="MFK4447950.1"/>
    <property type="molecule type" value="Genomic_DNA"/>
</dbReference>
<comment type="caution">
    <text evidence="2">The sequence shown here is derived from an EMBL/GenBank/DDBJ whole genome shotgun (WGS) entry which is preliminary data.</text>
</comment>
<dbReference type="Proteomes" id="UP001620514">
    <property type="component" value="Unassembled WGS sequence"/>
</dbReference>
<keyword evidence="1" id="KW-1133">Transmembrane helix</keyword>
<keyword evidence="3" id="KW-1185">Reference proteome</keyword>
<keyword evidence="1" id="KW-0812">Transmembrane</keyword>
<sequence length="39" mass="4248">MLNVLERAGSCHSLMFASTSFSSLVSSPFLMLLSLHGYL</sequence>
<accession>A0ABW8MW43</accession>
<evidence type="ECO:0000313" key="2">
    <source>
        <dbReference type="EMBL" id="MFK4447950.1"/>
    </source>
</evidence>
<evidence type="ECO:0000313" key="3">
    <source>
        <dbReference type="Proteomes" id="UP001620514"/>
    </source>
</evidence>
<organism evidence="2 3">
    <name type="scientific">Caballeronia udeis</name>
    <dbReference type="NCBI Taxonomy" id="1232866"/>
    <lineage>
        <taxon>Bacteria</taxon>
        <taxon>Pseudomonadati</taxon>
        <taxon>Pseudomonadota</taxon>
        <taxon>Betaproteobacteria</taxon>
        <taxon>Burkholderiales</taxon>
        <taxon>Burkholderiaceae</taxon>
        <taxon>Caballeronia</taxon>
    </lineage>
</organism>
<protein>
    <submittedName>
        <fullName evidence="2">Uncharacterized protein</fullName>
    </submittedName>
</protein>
<feature type="transmembrane region" description="Helical" evidence="1">
    <location>
        <begin position="12"/>
        <end position="35"/>
    </location>
</feature>
<keyword evidence="1" id="KW-0472">Membrane</keyword>
<name>A0ABW8MW43_9BURK</name>